<comment type="caution">
    <text evidence="1">The sequence shown here is derived from an EMBL/GenBank/DDBJ whole genome shotgun (WGS) entry which is preliminary data.</text>
</comment>
<name>K1YN53_9BACT</name>
<reference evidence="1" key="1">
    <citation type="journal article" date="2012" name="Science">
        <title>Fermentation, hydrogen, and sulfur metabolism in multiple uncultivated bacterial phyla.</title>
        <authorList>
            <person name="Wrighton K.C."/>
            <person name="Thomas B.C."/>
            <person name="Sharon I."/>
            <person name="Miller C.S."/>
            <person name="Castelle C.J."/>
            <person name="VerBerkmoes N.C."/>
            <person name="Wilkins M.J."/>
            <person name="Hettich R.L."/>
            <person name="Lipton M.S."/>
            <person name="Williams K.H."/>
            <person name="Long P.E."/>
            <person name="Banfield J.F."/>
        </authorList>
    </citation>
    <scope>NUCLEOTIDE SEQUENCE [LARGE SCALE GENOMIC DNA]</scope>
</reference>
<evidence type="ECO:0000313" key="1">
    <source>
        <dbReference type="EMBL" id="EKD44400.1"/>
    </source>
</evidence>
<protein>
    <submittedName>
        <fullName evidence="1">Uncharacterized protein</fullName>
    </submittedName>
</protein>
<dbReference type="AlphaFoldDB" id="K1YN53"/>
<accession>K1YN53</accession>
<feature type="non-terminal residue" evidence="1">
    <location>
        <position position="1"/>
    </location>
</feature>
<organism evidence="1">
    <name type="scientific">uncultured bacterium</name>
    <name type="common">gcode 4</name>
    <dbReference type="NCBI Taxonomy" id="1234023"/>
    <lineage>
        <taxon>Bacteria</taxon>
        <taxon>environmental samples</taxon>
    </lineage>
</organism>
<gene>
    <name evidence="1" type="ORF">ACD_71C00149G0001</name>
</gene>
<sequence>LSINTGNAYTNSTSVAIAVTGDTDNVWVTGWFVSESSSTPALGDFVAEPTTATISAGDSVKTLYVWTRDAAGNISSAGSDTITLDGVTPSAPVWTAWVTTQSTAYTSRKITLSVGASGISATGLSVTAWGAISNVSVSGGEITFDYTTPAAVGDTITISGNSGAGTAFSTTINTPALN</sequence>
<proteinExistence type="predicted"/>
<dbReference type="EMBL" id="AMFJ01028880">
    <property type="protein sequence ID" value="EKD44400.1"/>
    <property type="molecule type" value="Genomic_DNA"/>
</dbReference>